<proteinExistence type="predicted"/>
<sequence>MQPHWSPGCAPARCKCNRQLKIQPICRRTKLHTGFRRSARDDACTRAGRCGRCDLVSLLLFTLSIGQGWPGICIRSRAYRLSTVAFGALGSNWDANIPVWLREEACRFCILVRCAGDTHAVTTCTVSRFTLYPFFGDASAAGLLASSRTQPLSIATSRRLPAIS</sequence>
<dbReference type="Proteomes" id="UP000256964">
    <property type="component" value="Unassembled WGS sequence"/>
</dbReference>
<keyword evidence="2" id="KW-1185">Reference proteome</keyword>
<protein>
    <submittedName>
        <fullName evidence="1">Uncharacterized protein</fullName>
    </submittedName>
</protein>
<evidence type="ECO:0000313" key="1">
    <source>
        <dbReference type="EMBL" id="RDX55139.1"/>
    </source>
</evidence>
<gene>
    <name evidence="1" type="ORF">OH76DRAFT_869443</name>
</gene>
<dbReference type="EMBL" id="KZ857383">
    <property type="protein sequence ID" value="RDX55139.1"/>
    <property type="molecule type" value="Genomic_DNA"/>
</dbReference>
<organism evidence="1 2">
    <name type="scientific">Lentinus brumalis</name>
    <dbReference type="NCBI Taxonomy" id="2498619"/>
    <lineage>
        <taxon>Eukaryota</taxon>
        <taxon>Fungi</taxon>
        <taxon>Dikarya</taxon>
        <taxon>Basidiomycota</taxon>
        <taxon>Agaricomycotina</taxon>
        <taxon>Agaricomycetes</taxon>
        <taxon>Polyporales</taxon>
        <taxon>Polyporaceae</taxon>
        <taxon>Lentinus</taxon>
    </lineage>
</organism>
<evidence type="ECO:0000313" key="2">
    <source>
        <dbReference type="Proteomes" id="UP000256964"/>
    </source>
</evidence>
<dbReference type="AlphaFoldDB" id="A0A371DRH3"/>
<reference evidence="1 2" key="1">
    <citation type="journal article" date="2018" name="Biotechnol. Biofuels">
        <title>Integrative visual omics of the white-rot fungus Polyporus brumalis exposes the biotechnological potential of its oxidative enzymes for delignifying raw plant biomass.</title>
        <authorList>
            <person name="Miyauchi S."/>
            <person name="Rancon A."/>
            <person name="Drula E."/>
            <person name="Hage H."/>
            <person name="Chaduli D."/>
            <person name="Favel A."/>
            <person name="Grisel S."/>
            <person name="Henrissat B."/>
            <person name="Herpoel-Gimbert I."/>
            <person name="Ruiz-Duenas F.J."/>
            <person name="Chevret D."/>
            <person name="Hainaut M."/>
            <person name="Lin J."/>
            <person name="Wang M."/>
            <person name="Pangilinan J."/>
            <person name="Lipzen A."/>
            <person name="Lesage-Meessen L."/>
            <person name="Navarro D."/>
            <person name="Riley R."/>
            <person name="Grigoriev I.V."/>
            <person name="Zhou S."/>
            <person name="Raouche S."/>
            <person name="Rosso M.N."/>
        </authorList>
    </citation>
    <scope>NUCLEOTIDE SEQUENCE [LARGE SCALE GENOMIC DNA]</scope>
    <source>
        <strain evidence="1 2">BRFM 1820</strain>
    </source>
</reference>
<accession>A0A371DRH3</accession>
<name>A0A371DRH3_9APHY</name>